<organism evidence="2 3">
    <name type="scientific">Microvirga alba</name>
    <dbReference type="NCBI Taxonomy" id="2791025"/>
    <lineage>
        <taxon>Bacteria</taxon>
        <taxon>Pseudomonadati</taxon>
        <taxon>Pseudomonadota</taxon>
        <taxon>Alphaproteobacteria</taxon>
        <taxon>Hyphomicrobiales</taxon>
        <taxon>Methylobacteriaceae</taxon>
        <taxon>Microvirga</taxon>
    </lineage>
</organism>
<dbReference type="EMBL" id="JADQDO010000006">
    <property type="protein sequence ID" value="MBF9234466.1"/>
    <property type="molecule type" value="Genomic_DNA"/>
</dbReference>
<reference evidence="2" key="1">
    <citation type="submission" date="2020-11" db="EMBL/GenBank/DDBJ databases">
        <authorList>
            <person name="Kim M.K."/>
        </authorList>
    </citation>
    <scope>NUCLEOTIDE SEQUENCE</scope>
    <source>
        <strain evidence="2">BT350</strain>
    </source>
</reference>
<accession>A0A931BNF0</accession>
<feature type="coiled-coil region" evidence="1">
    <location>
        <begin position="229"/>
        <end position="304"/>
    </location>
</feature>
<dbReference type="AlphaFoldDB" id="A0A931BNF0"/>
<evidence type="ECO:0000313" key="3">
    <source>
        <dbReference type="Proteomes" id="UP000599312"/>
    </source>
</evidence>
<sequence length="322" mass="35961">MVETIMIFALGFLAATLIALLIIPAINARAERLARRRAEALFPLSIEELTAEKDHLRAEFAVLQRRLERRAEQAQGVKYQSMEELGRRAVQIELLGETLAERDEKIAGLQADLEETRRRFAAATEELHLARISADGSNEALAALESARRVALDEVCVLLGDLEQTRSDLSQARSEVERTKEMLAGNGTAVTDLDERLTTALKELDIKRITISVLETRLMTQTARATDFERALAERHNELSEERKRLAELAEDLRAAQERSQSLERQVTDLEAERIGGHADEKAVADLDNQSNELRRRITEIADQIVRSGHPQAPEGSAATVK</sequence>
<comment type="caution">
    <text evidence="2">The sequence shown here is derived from an EMBL/GenBank/DDBJ whole genome shotgun (WGS) entry which is preliminary data.</text>
</comment>
<gene>
    <name evidence="2" type="ORF">I2H38_13895</name>
</gene>
<name>A0A931BNF0_9HYPH</name>
<feature type="coiled-coil region" evidence="1">
    <location>
        <begin position="46"/>
        <end position="73"/>
    </location>
</feature>
<evidence type="ECO:0000256" key="1">
    <source>
        <dbReference type="SAM" id="Coils"/>
    </source>
</evidence>
<keyword evidence="3" id="KW-1185">Reference proteome</keyword>
<dbReference type="RefSeq" id="WP_196272450.1">
    <property type="nucleotide sequence ID" value="NZ_JADQDO010000006.1"/>
</dbReference>
<protein>
    <submittedName>
        <fullName evidence="2">Uncharacterized protein</fullName>
    </submittedName>
</protein>
<keyword evidence="1" id="KW-0175">Coiled coil</keyword>
<dbReference type="Proteomes" id="UP000599312">
    <property type="component" value="Unassembled WGS sequence"/>
</dbReference>
<evidence type="ECO:0000313" key="2">
    <source>
        <dbReference type="EMBL" id="MBF9234466.1"/>
    </source>
</evidence>
<feature type="coiled-coil region" evidence="1">
    <location>
        <begin position="99"/>
        <end position="126"/>
    </location>
</feature>
<proteinExistence type="predicted"/>